<dbReference type="EMBL" id="WHUW01000058">
    <property type="protein sequence ID" value="KAF8430675.1"/>
    <property type="molecule type" value="Genomic_DNA"/>
</dbReference>
<reference evidence="2" key="2">
    <citation type="journal article" date="2020" name="Nat. Commun.">
        <title>Large-scale genome sequencing of mycorrhizal fungi provides insights into the early evolution of symbiotic traits.</title>
        <authorList>
            <person name="Miyauchi S."/>
            <person name="Kiss E."/>
            <person name="Kuo A."/>
            <person name="Drula E."/>
            <person name="Kohler A."/>
            <person name="Sanchez-Garcia M."/>
            <person name="Morin E."/>
            <person name="Andreopoulos B."/>
            <person name="Barry K.W."/>
            <person name="Bonito G."/>
            <person name="Buee M."/>
            <person name="Carver A."/>
            <person name="Chen C."/>
            <person name="Cichocki N."/>
            <person name="Clum A."/>
            <person name="Culley D."/>
            <person name="Crous P.W."/>
            <person name="Fauchery L."/>
            <person name="Girlanda M."/>
            <person name="Hayes R.D."/>
            <person name="Keri Z."/>
            <person name="LaButti K."/>
            <person name="Lipzen A."/>
            <person name="Lombard V."/>
            <person name="Magnuson J."/>
            <person name="Maillard F."/>
            <person name="Murat C."/>
            <person name="Nolan M."/>
            <person name="Ohm R.A."/>
            <person name="Pangilinan J."/>
            <person name="Pereira M.F."/>
            <person name="Perotto S."/>
            <person name="Peter M."/>
            <person name="Pfister S."/>
            <person name="Riley R."/>
            <person name="Sitrit Y."/>
            <person name="Stielow J.B."/>
            <person name="Szollosi G."/>
            <person name="Zifcakova L."/>
            <person name="Stursova M."/>
            <person name="Spatafora J.W."/>
            <person name="Tedersoo L."/>
            <person name="Vaario L.M."/>
            <person name="Yamada A."/>
            <person name="Yan M."/>
            <person name="Wang P."/>
            <person name="Xu J."/>
            <person name="Bruns T."/>
            <person name="Baldrian P."/>
            <person name="Vilgalys R."/>
            <person name="Dunand C."/>
            <person name="Henrissat B."/>
            <person name="Grigoriev I.V."/>
            <person name="Hibbett D."/>
            <person name="Nagy L.G."/>
            <person name="Martin F.M."/>
        </authorList>
    </citation>
    <scope>NUCLEOTIDE SEQUENCE</scope>
    <source>
        <strain evidence="2">BED1</strain>
    </source>
</reference>
<sequence length="179" mass="19121">MTPELELINELIARLALCTETAVQLTQMLQRGSDFTDVSSLLTFGEMSLSSDGGSEARFPRTSRAKTDISARASTKRRGIARSAAVSISTPTPAPSPTIPLTTPASEMPTSIYMGPVQIVDSTGPHHLFVPGGLSKDGSRTSSFVNRVTSAVFMKVGSLDEGIALMMEAIESNQARWMK</sequence>
<dbReference type="Proteomes" id="UP001194468">
    <property type="component" value="Unassembled WGS sequence"/>
</dbReference>
<evidence type="ECO:0000313" key="3">
    <source>
        <dbReference type="Proteomes" id="UP001194468"/>
    </source>
</evidence>
<name>A0AAD4BHT7_BOLED</name>
<proteinExistence type="predicted"/>
<keyword evidence="3" id="KW-1185">Reference proteome</keyword>
<reference evidence="2" key="1">
    <citation type="submission" date="2019-10" db="EMBL/GenBank/DDBJ databases">
        <authorList>
            <consortium name="DOE Joint Genome Institute"/>
            <person name="Kuo A."/>
            <person name="Miyauchi S."/>
            <person name="Kiss E."/>
            <person name="Drula E."/>
            <person name="Kohler A."/>
            <person name="Sanchez-Garcia M."/>
            <person name="Andreopoulos B."/>
            <person name="Barry K.W."/>
            <person name="Bonito G."/>
            <person name="Buee M."/>
            <person name="Carver A."/>
            <person name="Chen C."/>
            <person name="Cichocki N."/>
            <person name="Clum A."/>
            <person name="Culley D."/>
            <person name="Crous P.W."/>
            <person name="Fauchery L."/>
            <person name="Girlanda M."/>
            <person name="Hayes R."/>
            <person name="Keri Z."/>
            <person name="LaButti K."/>
            <person name="Lipzen A."/>
            <person name="Lombard V."/>
            <person name="Magnuson J."/>
            <person name="Maillard F."/>
            <person name="Morin E."/>
            <person name="Murat C."/>
            <person name="Nolan M."/>
            <person name="Ohm R."/>
            <person name="Pangilinan J."/>
            <person name="Pereira M."/>
            <person name="Perotto S."/>
            <person name="Peter M."/>
            <person name="Riley R."/>
            <person name="Sitrit Y."/>
            <person name="Stielow B."/>
            <person name="Szollosi G."/>
            <person name="Zifcakova L."/>
            <person name="Stursova M."/>
            <person name="Spatafora J.W."/>
            <person name="Tedersoo L."/>
            <person name="Vaario L.-M."/>
            <person name="Yamada A."/>
            <person name="Yan M."/>
            <person name="Wang P."/>
            <person name="Xu J."/>
            <person name="Bruns T."/>
            <person name="Baldrian P."/>
            <person name="Vilgalys R."/>
            <person name="Henrissat B."/>
            <person name="Grigoriev I.V."/>
            <person name="Hibbett D."/>
            <person name="Nagy L.G."/>
            <person name="Martin F.M."/>
        </authorList>
    </citation>
    <scope>NUCLEOTIDE SEQUENCE</scope>
    <source>
        <strain evidence="2">BED1</strain>
    </source>
</reference>
<protein>
    <submittedName>
        <fullName evidence="2">Uncharacterized protein</fullName>
    </submittedName>
</protein>
<accession>A0AAD4BHT7</accession>
<organism evidence="2 3">
    <name type="scientific">Boletus edulis BED1</name>
    <dbReference type="NCBI Taxonomy" id="1328754"/>
    <lineage>
        <taxon>Eukaryota</taxon>
        <taxon>Fungi</taxon>
        <taxon>Dikarya</taxon>
        <taxon>Basidiomycota</taxon>
        <taxon>Agaricomycotina</taxon>
        <taxon>Agaricomycetes</taxon>
        <taxon>Agaricomycetidae</taxon>
        <taxon>Boletales</taxon>
        <taxon>Boletineae</taxon>
        <taxon>Boletaceae</taxon>
        <taxon>Boletoideae</taxon>
        <taxon>Boletus</taxon>
    </lineage>
</organism>
<gene>
    <name evidence="2" type="ORF">L210DRAFT_935546</name>
</gene>
<comment type="caution">
    <text evidence="2">The sequence shown here is derived from an EMBL/GenBank/DDBJ whole genome shotgun (WGS) entry which is preliminary data.</text>
</comment>
<evidence type="ECO:0000313" key="2">
    <source>
        <dbReference type="EMBL" id="KAF8430675.1"/>
    </source>
</evidence>
<evidence type="ECO:0000256" key="1">
    <source>
        <dbReference type="SAM" id="MobiDB-lite"/>
    </source>
</evidence>
<feature type="region of interest" description="Disordered" evidence="1">
    <location>
        <begin position="49"/>
        <end position="100"/>
    </location>
</feature>
<dbReference type="AlphaFoldDB" id="A0AAD4BHT7"/>